<organism evidence="2 3">
    <name type="scientific">Colletotrichum tanaceti</name>
    <dbReference type="NCBI Taxonomy" id="1306861"/>
    <lineage>
        <taxon>Eukaryota</taxon>
        <taxon>Fungi</taxon>
        <taxon>Dikarya</taxon>
        <taxon>Ascomycota</taxon>
        <taxon>Pezizomycotina</taxon>
        <taxon>Sordariomycetes</taxon>
        <taxon>Hypocreomycetidae</taxon>
        <taxon>Glomerellales</taxon>
        <taxon>Glomerellaceae</taxon>
        <taxon>Colletotrichum</taxon>
        <taxon>Colletotrichum destructivum species complex</taxon>
    </lineage>
</organism>
<dbReference type="Proteomes" id="UP000310108">
    <property type="component" value="Unassembled WGS sequence"/>
</dbReference>
<feature type="region of interest" description="Disordered" evidence="1">
    <location>
        <begin position="462"/>
        <end position="507"/>
    </location>
</feature>
<reference evidence="2 3" key="1">
    <citation type="journal article" date="2019" name="PLoS ONE">
        <title>Comparative genome analysis indicates high evolutionary potential of pathogenicity genes in Colletotrichum tanaceti.</title>
        <authorList>
            <person name="Lelwala R.V."/>
            <person name="Korhonen P.K."/>
            <person name="Young N.D."/>
            <person name="Scott J.B."/>
            <person name="Ades P.A."/>
            <person name="Gasser R.B."/>
            <person name="Taylor P.W.J."/>
        </authorList>
    </citation>
    <scope>NUCLEOTIDE SEQUENCE [LARGE SCALE GENOMIC DNA]</scope>
    <source>
        <strain evidence="2">BRIP57314</strain>
    </source>
</reference>
<accession>A0A4U6X5D1</accession>
<feature type="compositionally biased region" description="Basic residues" evidence="1">
    <location>
        <begin position="575"/>
        <end position="584"/>
    </location>
</feature>
<evidence type="ECO:0000256" key="1">
    <source>
        <dbReference type="SAM" id="MobiDB-lite"/>
    </source>
</evidence>
<dbReference type="AlphaFoldDB" id="A0A4U6X5D1"/>
<feature type="compositionally biased region" description="Gly residues" evidence="1">
    <location>
        <begin position="481"/>
        <end position="507"/>
    </location>
</feature>
<proteinExistence type="predicted"/>
<gene>
    <name evidence="2" type="ORF">CTA1_1736</name>
</gene>
<comment type="caution">
    <text evidence="2">The sequence shown here is derived from an EMBL/GenBank/DDBJ whole genome shotgun (WGS) entry which is preliminary data.</text>
</comment>
<evidence type="ECO:0000313" key="3">
    <source>
        <dbReference type="Proteomes" id="UP000310108"/>
    </source>
</evidence>
<dbReference type="EMBL" id="PJEX01000871">
    <property type="protein sequence ID" value="TKW48587.1"/>
    <property type="molecule type" value="Genomic_DNA"/>
</dbReference>
<name>A0A4U6X5D1_9PEZI</name>
<evidence type="ECO:0000313" key="2">
    <source>
        <dbReference type="EMBL" id="TKW48587.1"/>
    </source>
</evidence>
<sequence>MVSVGSAPDVHGAADGAPLGGGALAVAGHRRGDGGVAAAGGDDLEGGDLLGGVLGGDHDDGLGVAGGQVRVDGGVDDEEVVGAVDAGVEVDDGGAVGGAAVVEAHAGAADPVVAADQLGGEDVVRGGAGGDVAEGRVGAGGEVEPELDEAGHGLAVLGVDEPGLGAEDGVAGGGDAELAEGRGAVGQERADGDDAAGHGAGGALEVAGAAVGALGAGPEVHALGGLGDGAGPLLVEVEVGGHRVGRDGVEAVGGEVGAGVELQHHLRVVLEVVADGEVDPVGLVRQRDAGRGGAGLDDVERVGAADARVPEDARRRHGAGGEHHFAARVDLDDLPAAVGGLDEDAGDPAAGADDLDDLGAGGPGAEVVLDGPRGPREDGVLLVGRPDRVDLGPALGGQQAGQGAVGEVVVVLAVVRGLGGARVALVQAVGGGGDVGPAPAGGPALPVLLGRVDEVEAVDGAGAPEQASGGRGGVAAERGAGQAGHGAAEGGDVVGGEGFVPGQGHLGAEGHRVGRAALDEEDAGALFGDALGGDDAGGATADDDDIVRRVGDDDGGGSVVTRDRSGAVAGDGGSPRRRRRRRRRGSLDGLGVLGPGVELGRLGAGDVEAELAEAGGVVVEGGGRVGGRRGARVGKGPAQDRGVGRQGRLVVDAVLAEEGVGEVGGVDKGAVGDGHGGDVGVGVDVRVGVGGAEAEAGADGVAVGPGDEEQAVQHAAPEGDGAPVALVGREGHDHLADEVGADGLGHRDTEAVGVGVGLVPLEVDARLRVRVSRGPELRGGRPGEPEHGGRGG</sequence>
<keyword evidence="3" id="KW-1185">Reference proteome</keyword>
<protein>
    <submittedName>
        <fullName evidence="2">Uncharacterized protein</fullName>
    </submittedName>
</protein>
<feature type="region of interest" description="Disordered" evidence="1">
    <location>
        <begin position="529"/>
        <end position="589"/>
    </location>
</feature>